<evidence type="ECO:0000313" key="4">
    <source>
        <dbReference type="Proteomes" id="UP000782312"/>
    </source>
</evidence>
<dbReference type="PANTHER" id="PTHR33269">
    <property type="entry name" value="NADH-UBIQUINONE OXIDOREDUCTASE CHAIN 6"/>
    <property type="match status" value="1"/>
</dbReference>
<organism evidence="3 4">
    <name type="scientific">Tectimicrobiota bacterium</name>
    <dbReference type="NCBI Taxonomy" id="2528274"/>
    <lineage>
        <taxon>Bacteria</taxon>
        <taxon>Pseudomonadati</taxon>
        <taxon>Nitrospinota/Tectimicrobiota group</taxon>
        <taxon>Candidatus Tectimicrobiota</taxon>
    </lineage>
</organism>
<keyword evidence="2" id="KW-1003">Cell membrane</keyword>
<dbReference type="Pfam" id="PF00499">
    <property type="entry name" value="Oxidored_q3"/>
    <property type="match status" value="1"/>
</dbReference>
<keyword evidence="2" id="KW-0812">Transmembrane</keyword>
<dbReference type="EMBL" id="JACPUR010000040">
    <property type="protein sequence ID" value="MBI3129279.1"/>
    <property type="molecule type" value="Genomic_DNA"/>
</dbReference>
<keyword evidence="2" id="KW-1133">Transmembrane helix</keyword>
<dbReference type="GO" id="GO:0005886">
    <property type="term" value="C:plasma membrane"/>
    <property type="evidence" value="ECO:0007669"/>
    <property type="project" value="UniProtKB-SubCell"/>
</dbReference>
<comment type="subcellular location">
    <subcellularLocation>
        <location evidence="2">Cell membrane</location>
        <topology evidence="2">Multi-pass membrane protein</topology>
    </subcellularLocation>
</comment>
<dbReference type="GO" id="GO:0008137">
    <property type="term" value="F:NADH dehydrogenase (ubiquinone) activity"/>
    <property type="evidence" value="ECO:0007669"/>
    <property type="project" value="UniProtKB-UniRule"/>
</dbReference>
<name>A0A932MNE6_UNCTE</name>
<sequence length="174" mass="18419">MAGQLLFYLLALMTVGGAVAVVALPNPLYCVLSLVLTFLGLAGLYLSLNAQFVAVVQVIVYAGAIMMLFLFVVMLIDLRAEERGALRLPFQKLAGTIIALGVFAGLINLFVSTPLRTGAKGLFPPGRLAEIGTVQAVGKVLVTQYVLPFQAMGVLLFVGIVGAVVLAQRRTRQG</sequence>
<dbReference type="AlphaFoldDB" id="A0A932MNE6"/>
<evidence type="ECO:0000256" key="1">
    <source>
        <dbReference type="ARBA" id="ARBA00005698"/>
    </source>
</evidence>
<feature type="transmembrane region" description="Helical" evidence="2">
    <location>
        <begin position="90"/>
        <end position="111"/>
    </location>
</feature>
<feature type="transmembrane region" description="Helical" evidence="2">
    <location>
        <begin position="29"/>
        <end position="48"/>
    </location>
</feature>
<dbReference type="GO" id="GO:0048038">
    <property type="term" value="F:quinone binding"/>
    <property type="evidence" value="ECO:0007669"/>
    <property type="project" value="UniProtKB-UniRule"/>
</dbReference>
<comment type="similarity">
    <text evidence="1 2">Belongs to the complex I subunit 6 family.</text>
</comment>
<reference evidence="3" key="1">
    <citation type="submission" date="2020-07" db="EMBL/GenBank/DDBJ databases">
        <title>Huge and variable diversity of episymbiotic CPR bacteria and DPANN archaea in groundwater ecosystems.</title>
        <authorList>
            <person name="He C.Y."/>
            <person name="Keren R."/>
            <person name="Whittaker M."/>
            <person name="Farag I.F."/>
            <person name="Doudna J."/>
            <person name="Cate J.H.D."/>
            <person name="Banfield J.F."/>
        </authorList>
    </citation>
    <scope>NUCLEOTIDE SEQUENCE</scope>
    <source>
        <strain evidence="3">NC_groundwater_763_Ag_S-0.2um_68_21</strain>
    </source>
</reference>
<keyword evidence="2" id="KW-0472">Membrane</keyword>
<evidence type="ECO:0000313" key="3">
    <source>
        <dbReference type="EMBL" id="MBI3129279.1"/>
    </source>
</evidence>
<comment type="caution">
    <text evidence="3">The sequence shown here is derived from an EMBL/GenBank/DDBJ whole genome shotgun (WGS) entry which is preliminary data.</text>
</comment>
<keyword evidence="2" id="KW-0520">NAD</keyword>
<evidence type="ECO:0000256" key="2">
    <source>
        <dbReference type="RuleBase" id="RU004429"/>
    </source>
</evidence>
<comment type="function">
    <text evidence="2">NDH-1 shuttles electrons from NADH, via FMN and iron-sulfur (Fe-S) centers, to quinones in the respiratory chain. Couples the redox reaction to proton translocation (for every two electrons transferred, four hydrogen ions are translocated across the cytoplasmic membrane), and thus conserves the redox energy in a proton gradient.</text>
</comment>
<dbReference type="Proteomes" id="UP000782312">
    <property type="component" value="Unassembled WGS sequence"/>
</dbReference>
<accession>A0A932MNE6</accession>
<proteinExistence type="inferred from homology"/>
<gene>
    <name evidence="3" type="ORF">HYZ11_16850</name>
</gene>
<dbReference type="InterPro" id="IPR001457">
    <property type="entry name" value="NADH_UbQ/plastoQ_OxRdtase_su6"/>
</dbReference>
<keyword evidence="2" id="KW-0874">Quinone</keyword>
<dbReference type="EC" id="7.1.1.-" evidence="2"/>
<dbReference type="PANTHER" id="PTHR33269:SF17">
    <property type="entry name" value="NADH-UBIQUINONE OXIDOREDUCTASE CHAIN 6"/>
    <property type="match status" value="1"/>
</dbReference>
<dbReference type="InterPro" id="IPR042106">
    <property type="entry name" value="Nuo/plastoQ_OxRdtase_6_NuoJ"/>
</dbReference>
<feature type="transmembrane region" description="Helical" evidence="2">
    <location>
        <begin position="6"/>
        <end position="24"/>
    </location>
</feature>
<dbReference type="Gene3D" id="1.20.120.1200">
    <property type="entry name" value="NADH-ubiquinone/plastoquinone oxidoreductase chain 6, subunit NuoJ"/>
    <property type="match status" value="1"/>
</dbReference>
<feature type="transmembrane region" description="Helical" evidence="2">
    <location>
        <begin position="54"/>
        <end position="78"/>
    </location>
</feature>
<comment type="catalytic activity">
    <reaction evidence="2">
        <text>a quinone + NADH + 5 H(+)(in) = a quinol + NAD(+) + 4 H(+)(out)</text>
        <dbReference type="Rhea" id="RHEA:57888"/>
        <dbReference type="ChEBI" id="CHEBI:15378"/>
        <dbReference type="ChEBI" id="CHEBI:24646"/>
        <dbReference type="ChEBI" id="CHEBI:57540"/>
        <dbReference type="ChEBI" id="CHEBI:57945"/>
        <dbReference type="ChEBI" id="CHEBI:132124"/>
    </reaction>
</comment>
<protein>
    <recommendedName>
        <fullName evidence="2">NADH-quinone oxidoreductase subunit J</fullName>
        <ecNumber evidence="2">7.1.1.-</ecNumber>
    </recommendedName>
</protein>
<feature type="transmembrane region" description="Helical" evidence="2">
    <location>
        <begin position="145"/>
        <end position="167"/>
    </location>
</feature>